<feature type="transmembrane region" description="Helical" evidence="8">
    <location>
        <begin position="332"/>
        <end position="351"/>
    </location>
</feature>
<keyword evidence="6 8" id="KW-1133">Transmembrane helix</keyword>
<name>A0A446CIJ0_9BURK</name>
<keyword evidence="4" id="KW-0997">Cell inner membrane</keyword>
<dbReference type="Gene3D" id="1.20.1640.10">
    <property type="entry name" value="Multidrug efflux transporter AcrB transmembrane domain"/>
    <property type="match status" value="2"/>
</dbReference>
<dbReference type="InterPro" id="IPR001036">
    <property type="entry name" value="Acrflvin-R"/>
</dbReference>
<evidence type="ECO:0000256" key="7">
    <source>
        <dbReference type="ARBA" id="ARBA00023136"/>
    </source>
</evidence>
<dbReference type="OrthoDB" id="9042683at2"/>
<dbReference type="Proteomes" id="UP000289184">
    <property type="component" value="Unassembled WGS sequence"/>
</dbReference>
<dbReference type="AlphaFoldDB" id="A0A446CIJ0"/>
<dbReference type="RefSeq" id="WP_129528395.1">
    <property type="nucleotide sequence ID" value="NZ_UFQB01000013.1"/>
</dbReference>
<feature type="transmembrane region" description="Helical" evidence="8">
    <location>
        <begin position="952"/>
        <end position="971"/>
    </location>
</feature>
<protein>
    <submittedName>
        <fullName evidence="9">Multidrug resistance protein MdtC</fullName>
    </submittedName>
</protein>
<organism evidence="9 10">
    <name type="scientific">Achromobacter agilis</name>
    <dbReference type="NCBI Taxonomy" id="1353888"/>
    <lineage>
        <taxon>Bacteria</taxon>
        <taxon>Pseudomonadati</taxon>
        <taxon>Pseudomonadota</taxon>
        <taxon>Betaproteobacteria</taxon>
        <taxon>Burkholderiales</taxon>
        <taxon>Alcaligenaceae</taxon>
        <taxon>Achromobacter</taxon>
    </lineage>
</organism>
<feature type="transmembrane region" description="Helical" evidence="8">
    <location>
        <begin position="854"/>
        <end position="872"/>
    </location>
</feature>
<accession>A0A446CIJ0</accession>
<comment type="subcellular location">
    <subcellularLocation>
        <location evidence="1">Cell inner membrane</location>
        <topology evidence="1">Multi-pass membrane protein</topology>
    </subcellularLocation>
</comment>
<evidence type="ECO:0000313" key="9">
    <source>
        <dbReference type="EMBL" id="SSW67737.1"/>
    </source>
</evidence>
<proteinExistence type="predicted"/>
<keyword evidence="3" id="KW-1003">Cell membrane</keyword>
<keyword evidence="2" id="KW-0813">Transport</keyword>
<evidence type="ECO:0000256" key="6">
    <source>
        <dbReference type="ARBA" id="ARBA00022989"/>
    </source>
</evidence>
<evidence type="ECO:0000256" key="1">
    <source>
        <dbReference type="ARBA" id="ARBA00004429"/>
    </source>
</evidence>
<dbReference type="Gene3D" id="3.30.70.1430">
    <property type="entry name" value="Multidrug efflux transporter AcrB pore domain"/>
    <property type="match status" value="2"/>
</dbReference>
<evidence type="ECO:0000256" key="2">
    <source>
        <dbReference type="ARBA" id="ARBA00022448"/>
    </source>
</evidence>
<dbReference type="InterPro" id="IPR027463">
    <property type="entry name" value="AcrB_DN_DC_subdom"/>
</dbReference>
<reference evidence="9 10" key="1">
    <citation type="submission" date="2018-07" db="EMBL/GenBank/DDBJ databases">
        <authorList>
            <person name="Peeters C."/>
        </authorList>
    </citation>
    <scope>NUCLEOTIDE SEQUENCE [LARGE SCALE GENOMIC DNA]</scope>
    <source>
        <strain evidence="9 10">LMG 3411</strain>
    </source>
</reference>
<evidence type="ECO:0000256" key="3">
    <source>
        <dbReference type="ARBA" id="ARBA00022475"/>
    </source>
</evidence>
<dbReference type="FunFam" id="1.20.1640.10:FF:000001">
    <property type="entry name" value="Efflux pump membrane transporter"/>
    <property type="match status" value="1"/>
</dbReference>
<dbReference type="PRINTS" id="PR00702">
    <property type="entry name" value="ACRIFLAVINRP"/>
</dbReference>
<evidence type="ECO:0000256" key="4">
    <source>
        <dbReference type="ARBA" id="ARBA00022519"/>
    </source>
</evidence>
<keyword evidence="5 8" id="KW-0812">Transmembrane</keyword>
<gene>
    <name evidence="9" type="primary">mdtC_1</name>
    <name evidence="9" type="ORF">AGI3411_03220</name>
</gene>
<dbReference type="PANTHER" id="PTHR32063:SF34">
    <property type="entry name" value="MULTIDRUG RESISTANCE PROTEIN MDTC"/>
    <property type="match status" value="1"/>
</dbReference>
<dbReference type="SUPFAM" id="SSF82866">
    <property type="entry name" value="Multidrug efflux transporter AcrB transmembrane domain"/>
    <property type="match status" value="2"/>
</dbReference>
<sequence>MIRALAHRPVACLFLALALTLLGAVAWRLLPVAPLPQVDFPTIEVRAELPGASPESMASTVAAPLERALGSIAGVSAMSSSSNQGATRVQLQFELDRDINEAARDVQAALNAARAELPAGMPGNPSYRKVNPSQAPIMALALSSPTRPAGQLYDLGATVLAQKISQINGVGEVTMGGSSLPAVRVQVNPNALAHYGVALDDVRRAIADAAPMGPQGQLDSATRRWEVGTPGQPRSAREYDSLIVRHQDGAVIRLSQVARASDSVENRYSSGFHNRNPAVVLTISRQPGSNIIETIQAINQALPGLRLLMPADVDLTVALDRSPGIDATLREAHVTLGLATALVILVVWAFLGNARAAAIPSVAIPVCLIATFAVMYLWGFSLNNLSLMALIVAAGLVVDDAIVVLENISRHLERGLSPRAAALRGVREVGFTLVAMTVALSVVFVSILFMGGLVERLFREFSITLVAATVISLAVSVAIIPSLCARWLKPAPPPGAGGRKSRMQAFHARIHAWYGSSLARVLGHARLTLLLLAGVIGLNVYLYVQAPKGFLPVQDTGQLVGFVRGDDGFSFQVMQPKIDVYRQLVLKHPAVQDVIGYNGGNLGISNSLFLIRLKPVSERRESSTEVINWLRANAPPVPGGMFFLNVDQDLRMPGGFGNSGDHELAIMASDVPALRDWSRKISKAMQEIPELRDVDAEGDGATQQVMIDIDRSAAQRLGVDMDTIGSVLSNSFSQRQVATLYDAMNQYRVVLELDPRYTEDPDVLERVQVVAANGERVPLTAFATYKYGLVNDRVYHDGLFAAVWVGFSLAEGVSLEQGLAAIDAAMARLMVPSHIQTRLGGDARNFQQSLQDQPWLILAVLAAIYLVLGVLYESPLHPLTILSTLPSAGVGALLALRLAGMEFTLIALLGLFLLVGIVMKNAILMIDFALGLERREGLTPEQAIHRAALLRLRPIMMTNLAGLLGALPLVLGMGEGSELRRPLGIAIVGGLMISQFLTLYTTPIVYLALERLRLRWRAAAAR</sequence>
<feature type="transmembrane region" description="Helical" evidence="8">
    <location>
        <begin position="461"/>
        <end position="480"/>
    </location>
</feature>
<feature type="transmembrane region" description="Helical" evidence="8">
    <location>
        <begin position="905"/>
        <end position="932"/>
    </location>
</feature>
<dbReference type="FunFam" id="3.30.70.1430:FF:000001">
    <property type="entry name" value="Efflux pump membrane transporter"/>
    <property type="match status" value="1"/>
</dbReference>
<dbReference type="GO" id="GO:0005886">
    <property type="term" value="C:plasma membrane"/>
    <property type="evidence" value="ECO:0007669"/>
    <property type="project" value="UniProtKB-SubCell"/>
</dbReference>
<dbReference type="Gene3D" id="3.30.70.1440">
    <property type="entry name" value="Multidrug efflux transporter AcrB pore domain"/>
    <property type="match status" value="1"/>
</dbReference>
<evidence type="ECO:0000313" key="10">
    <source>
        <dbReference type="Proteomes" id="UP000289184"/>
    </source>
</evidence>
<dbReference type="EMBL" id="UFQB01000013">
    <property type="protein sequence ID" value="SSW67737.1"/>
    <property type="molecule type" value="Genomic_DNA"/>
</dbReference>
<dbReference type="Gene3D" id="3.30.70.1320">
    <property type="entry name" value="Multidrug efflux transporter AcrB pore domain like"/>
    <property type="match status" value="1"/>
</dbReference>
<evidence type="ECO:0000256" key="8">
    <source>
        <dbReference type="SAM" id="Phobius"/>
    </source>
</evidence>
<dbReference type="PANTHER" id="PTHR32063">
    <property type="match status" value="1"/>
</dbReference>
<feature type="transmembrane region" description="Helical" evidence="8">
    <location>
        <begin position="983"/>
        <end position="1009"/>
    </location>
</feature>
<feature type="transmembrane region" description="Helical" evidence="8">
    <location>
        <begin position="429"/>
        <end position="449"/>
    </location>
</feature>
<feature type="transmembrane region" description="Helical" evidence="8">
    <location>
        <begin position="358"/>
        <end position="379"/>
    </location>
</feature>
<evidence type="ECO:0000256" key="5">
    <source>
        <dbReference type="ARBA" id="ARBA00022692"/>
    </source>
</evidence>
<dbReference type="GO" id="GO:0042910">
    <property type="term" value="F:xenobiotic transmembrane transporter activity"/>
    <property type="evidence" value="ECO:0007669"/>
    <property type="project" value="TreeGrafter"/>
</dbReference>
<keyword evidence="10" id="KW-1185">Reference proteome</keyword>
<feature type="transmembrane region" description="Helical" evidence="8">
    <location>
        <begin position="527"/>
        <end position="544"/>
    </location>
</feature>
<keyword evidence="7 8" id="KW-0472">Membrane</keyword>
<dbReference type="SUPFAM" id="SSF82693">
    <property type="entry name" value="Multidrug efflux transporter AcrB pore domain, PN1, PN2, PC1 and PC2 subdomains"/>
    <property type="match status" value="3"/>
</dbReference>
<dbReference type="SUPFAM" id="SSF82714">
    <property type="entry name" value="Multidrug efflux transporter AcrB TolC docking domain, DN and DC subdomains"/>
    <property type="match status" value="2"/>
</dbReference>
<dbReference type="Pfam" id="PF00873">
    <property type="entry name" value="ACR_tran"/>
    <property type="match status" value="1"/>
</dbReference>
<dbReference type="Gene3D" id="3.30.2090.10">
    <property type="entry name" value="Multidrug efflux transporter AcrB TolC docking domain, DN and DC subdomains"/>
    <property type="match status" value="2"/>
</dbReference>